<dbReference type="AlphaFoldDB" id="A0A7S2C1A5"/>
<feature type="domain" description="CSD" evidence="2">
    <location>
        <begin position="411"/>
        <end position="476"/>
    </location>
</feature>
<dbReference type="PROSITE" id="PS51857">
    <property type="entry name" value="CSD_2"/>
    <property type="match status" value="3"/>
</dbReference>
<reference evidence="3" key="1">
    <citation type="submission" date="2021-01" db="EMBL/GenBank/DDBJ databases">
        <authorList>
            <person name="Corre E."/>
            <person name="Pelletier E."/>
            <person name="Niang G."/>
            <person name="Scheremetjew M."/>
            <person name="Finn R."/>
            <person name="Kale V."/>
            <person name="Holt S."/>
            <person name="Cochrane G."/>
            <person name="Meng A."/>
            <person name="Brown T."/>
            <person name="Cohen L."/>
        </authorList>
    </citation>
    <scope>NUCLEOTIDE SEQUENCE</scope>
    <source>
        <strain evidence="3">UTEX LB 985</strain>
    </source>
</reference>
<name>A0A7S2C1A5_9EUKA</name>
<dbReference type="CDD" id="cd04458">
    <property type="entry name" value="CSP_CDS"/>
    <property type="match status" value="3"/>
</dbReference>
<dbReference type="PANTHER" id="PTHR46565">
    <property type="entry name" value="COLD SHOCK DOMAIN PROTEIN 2"/>
    <property type="match status" value="1"/>
</dbReference>
<organism evidence="3">
    <name type="scientific">Haptolina brevifila</name>
    <dbReference type="NCBI Taxonomy" id="156173"/>
    <lineage>
        <taxon>Eukaryota</taxon>
        <taxon>Haptista</taxon>
        <taxon>Haptophyta</taxon>
        <taxon>Prymnesiophyceae</taxon>
        <taxon>Prymnesiales</taxon>
        <taxon>Prymnesiaceae</taxon>
        <taxon>Haptolina</taxon>
    </lineage>
</organism>
<protein>
    <recommendedName>
        <fullName evidence="2">CSD domain-containing protein</fullName>
    </recommendedName>
</protein>
<feature type="compositionally biased region" description="Basic and acidic residues" evidence="1">
    <location>
        <begin position="1"/>
        <end position="24"/>
    </location>
</feature>
<feature type="region of interest" description="Disordered" evidence="1">
    <location>
        <begin position="1"/>
        <end position="47"/>
    </location>
</feature>
<sequence length="590" mass="61169">MNKRQEERTRSRSPVRGEQDDVPPKRRSRLNEPQNFSEPLASAEPPADTAAAAAAFLAVSAPIEPVRPGYQVNETQIQSAMAQIAMHQNATLATEACTAACTGSCAPSHMGTAGAMQSAASPMLPTAPAGKILGTVKIFNMDKGYGFIALDTGGEDLFVHAAQLLDGNALMGGARVCFKASYDHQKNKPVAQEVTGGYVDPRRPPPVLPIVMPQAVPSVRSPSMQSLMAPSMPAVAPTFPPTQMPALAAPPPPAAVGPMVAPPAGAAAAVLANGMAAGGMGFPSAMQPVGPVGPPPNEPPPPPGKVVGTVKVFNMDKGYGFIAPDGGGEDLFVHAAKLTDGNALTAGARVSFKPSYDQQKNKPIAEEVSGGYIDPRRPPPSANVLNALGIQPTAPAPTSFNPNDPPLPAGKQWGTVKAFNMGKGFGFIAPDSAGEDLFVHAAKLVEGNALSVGARVSFKPSYDHQKMKPIAEDVTGGYLDPRRPPPVNGSGMAVAGAESFAPPPVYQQSSMSMPAMQPGITSMYAGQPAPQMYAGMYSQHMVDPAQAMSTQAMQSMYGQQMGQQAMAPESMAMENVCGYQMGFGGMGGRV</sequence>
<feature type="domain" description="CSD" evidence="2">
    <location>
        <begin position="131"/>
        <end position="196"/>
    </location>
</feature>
<gene>
    <name evidence="3" type="ORF">CBRE1094_LOCUS5284</name>
</gene>
<feature type="domain" description="CSD" evidence="2">
    <location>
        <begin position="305"/>
        <end position="370"/>
    </location>
</feature>
<dbReference type="SUPFAM" id="SSF50249">
    <property type="entry name" value="Nucleic acid-binding proteins"/>
    <property type="match status" value="3"/>
</dbReference>
<accession>A0A7S2C1A5</accession>
<dbReference type="GO" id="GO:0003676">
    <property type="term" value="F:nucleic acid binding"/>
    <property type="evidence" value="ECO:0007669"/>
    <property type="project" value="InterPro"/>
</dbReference>
<dbReference type="InterPro" id="IPR012340">
    <property type="entry name" value="NA-bd_OB-fold"/>
</dbReference>
<dbReference type="EMBL" id="HBGU01009582">
    <property type="protein sequence ID" value="CAD9411344.1"/>
    <property type="molecule type" value="Transcribed_RNA"/>
</dbReference>
<dbReference type="PANTHER" id="PTHR46565:SF20">
    <property type="entry name" value="COLD SHOCK DOMAIN-CONTAINING PROTEIN 4"/>
    <property type="match status" value="1"/>
</dbReference>
<dbReference type="InterPro" id="IPR011129">
    <property type="entry name" value="CSD"/>
</dbReference>
<proteinExistence type="predicted"/>
<evidence type="ECO:0000256" key="1">
    <source>
        <dbReference type="SAM" id="MobiDB-lite"/>
    </source>
</evidence>
<evidence type="ECO:0000259" key="2">
    <source>
        <dbReference type="PROSITE" id="PS51857"/>
    </source>
</evidence>
<dbReference type="Gene3D" id="2.40.50.140">
    <property type="entry name" value="Nucleic acid-binding proteins"/>
    <property type="match status" value="3"/>
</dbReference>
<evidence type="ECO:0000313" key="3">
    <source>
        <dbReference type="EMBL" id="CAD9411344.1"/>
    </source>
</evidence>
<dbReference type="InterPro" id="IPR002059">
    <property type="entry name" value="CSP_DNA-bd"/>
</dbReference>
<dbReference type="SMART" id="SM00357">
    <property type="entry name" value="CSP"/>
    <property type="match status" value="3"/>
</dbReference>
<dbReference type="Pfam" id="PF00313">
    <property type="entry name" value="CSD"/>
    <property type="match status" value="3"/>
</dbReference>